<dbReference type="EMBL" id="QRDL01000008">
    <property type="protein sequence ID" value="RED00433.1"/>
    <property type="molecule type" value="Genomic_DNA"/>
</dbReference>
<comment type="caution">
    <text evidence="2">The sequence shown here is derived from an EMBL/GenBank/DDBJ whole genome shotgun (WGS) entry which is preliminary data.</text>
</comment>
<dbReference type="RefSeq" id="WP_115946993.1">
    <property type="nucleotide sequence ID" value="NZ_QRDL01000008.1"/>
</dbReference>
<sequence length="269" mass="29081">MNTAAVFAALSRAGIDPLPWCPVKSELSPKQMHRLLQRLLTEPYADGYLAITDGADLAELAPSLTQLGLPGASALVGRMAGSALRPNEEAVHLAAQLEPVRTRAESLYQAELLRSAYVQDPVAAEPDSCAYQVLELINETLDQSNLRQTTPKCARTLAALEAAHRQKLGWRRHLPRPGVLGWLGAISFADAAAALWKGRLIYGLAVGSVSLALLGLARSEKKRVSRGTKLRTAAHDDLKRGLPSAANRAADLERGNKAFDADHLRYRRG</sequence>
<feature type="transmembrane region" description="Helical" evidence="1">
    <location>
        <begin position="200"/>
        <end position="217"/>
    </location>
</feature>
<evidence type="ECO:0000256" key="1">
    <source>
        <dbReference type="SAM" id="Phobius"/>
    </source>
</evidence>
<feature type="transmembrane region" description="Helical" evidence="1">
    <location>
        <begin position="174"/>
        <end position="194"/>
    </location>
</feature>
<gene>
    <name evidence="2" type="ORF">DFO60_4589</name>
</gene>
<dbReference type="AlphaFoldDB" id="A0A3D9EBF2"/>
<reference evidence="2 3" key="1">
    <citation type="submission" date="2018-07" db="EMBL/GenBank/DDBJ databases">
        <title>Genome sequencing of rice bacterial endophytes.</title>
        <authorList>
            <person name="Venturi V."/>
        </authorList>
    </citation>
    <scope>NUCLEOTIDE SEQUENCE [LARGE SCALE GENOMIC DNA]</scope>
    <source>
        <strain evidence="2 3">AG1002</strain>
    </source>
</reference>
<name>A0A3D9EBF2_ECTOL</name>
<keyword evidence="1" id="KW-0812">Transmembrane</keyword>
<evidence type="ECO:0000313" key="2">
    <source>
        <dbReference type="EMBL" id="RED00433.1"/>
    </source>
</evidence>
<keyword evidence="1" id="KW-1133">Transmembrane helix</keyword>
<dbReference type="Proteomes" id="UP000256988">
    <property type="component" value="Unassembled WGS sequence"/>
</dbReference>
<keyword evidence="1" id="KW-0472">Membrane</keyword>
<evidence type="ECO:0000313" key="3">
    <source>
        <dbReference type="Proteomes" id="UP000256988"/>
    </source>
</evidence>
<proteinExistence type="predicted"/>
<protein>
    <submittedName>
        <fullName evidence="2">Uncharacterized protein</fullName>
    </submittedName>
</protein>
<accession>A0A3D9EBF2</accession>
<organism evidence="2 3">
    <name type="scientific">Ectopseudomonas oleovorans</name>
    <name type="common">Pseudomonas oleovorans</name>
    <dbReference type="NCBI Taxonomy" id="301"/>
    <lineage>
        <taxon>Bacteria</taxon>
        <taxon>Pseudomonadati</taxon>
        <taxon>Pseudomonadota</taxon>
        <taxon>Gammaproteobacteria</taxon>
        <taxon>Pseudomonadales</taxon>
        <taxon>Pseudomonadaceae</taxon>
        <taxon>Ectopseudomonas</taxon>
    </lineage>
</organism>